<proteinExistence type="predicted"/>
<dbReference type="InterPro" id="IPR045034">
    <property type="entry name" value="O-acyltransferase_WSD1-like"/>
</dbReference>
<organism evidence="2 3">
    <name type="scientific">Eruca vesicaria subsp. sativa</name>
    <name type="common">Garden rocket</name>
    <name type="synonym">Eruca sativa</name>
    <dbReference type="NCBI Taxonomy" id="29727"/>
    <lineage>
        <taxon>Eukaryota</taxon>
        <taxon>Viridiplantae</taxon>
        <taxon>Streptophyta</taxon>
        <taxon>Embryophyta</taxon>
        <taxon>Tracheophyta</taxon>
        <taxon>Spermatophyta</taxon>
        <taxon>Magnoliopsida</taxon>
        <taxon>eudicotyledons</taxon>
        <taxon>Gunneridae</taxon>
        <taxon>Pentapetalae</taxon>
        <taxon>rosids</taxon>
        <taxon>malvids</taxon>
        <taxon>Brassicales</taxon>
        <taxon>Brassicaceae</taxon>
        <taxon>Brassiceae</taxon>
        <taxon>Eruca</taxon>
    </lineage>
</organism>
<dbReference type="Pfam" id="PF06974">
    <property type="entry name" value="WS_DGAT_C"/>
    <property type="match status" value="1"/>
</dbReference>
<comment type="caution">
    <text evidence="2">The sequence shown here is derived from an EMBL/GenBank/DDBJ whole genome shotgun (WGS) entry which is preliminary data.</text>
</comment>
<protein>
    <recommendedName>
        <fullName evidence="1">O-acyltransferase WSD1 C-terminal domain-containing protein</fullName>
    </recommendedName>
</protein>
<evidence type="ECO:0000313" key="2">
    <source>
        <dbReference type="EMBL" id="CAH8381655.1"/>
    </source>
</evidence>
<keyword evidence="3" id="KW-1185">Reference proteome</keyword>
<reference evidence="2 3" key="1">
    <citation type="submission" date="2022-03" db="EMBL/GenBank/DDBJ databases">
        <authorList>
            <person name="Macdonald S."/>
            <person name="Ahmed S."/>
            <person name="Newling K."/>
        </authorList>
    </citation>
    <scope>NUCLEOTIDE SEQUENCE [LARGE SCALE GENOMIC DNA]</scope>
</reference>
<dbReference type="PANTHER" id="PTHR31650:SF25">
    <property type="entry name" value="WAX ESTER SYNTHASE_DIACYLGLYCEROL ACYLTRANSFERASE 2"/>
    <property type="match status" value="1"/>
</dbReference>
<dbReference type="EMBL" id="CAKOAT010519598">
    <property type="protein sequence ID" value="CAH8381655.1"/>
    <property type="molecule type" value="Genomic_DNA"/>
</dbReference>
<evidence type="ECO:0000259" key="1">
    <source>
        <dbReference type="Pfam" id="PF06974"/>
    </source>
</evidence>
<dbReference type="InterPro" id="IPR009721">
    <property type="entry name" value="O-acyltransferase_WSD1_C"/>
</dbReference>
<sequence>MEKQLTSEEVPVSLFSRVLTMPGLDCFNIITLGLRLMFHTSVEVIKSIVFICCGRNTTTRLMGKPGLMNKFIHQVISSNDVKLVKNAMNMTINDVLFGMVQAGLYDICIKDMAISTSRKSLDEICLHGVVFFNLRPNRNIEDLANMMAKGSKCRWGNSIGFALIPLWLKSEENILEYLRQAKTTMDRKKHSLEPLFFYGLIKLTVEAFGVPALKSLVMRMFGTTMMMFSNVVGPEEEISLFGHHISYNAANILGAPQTLYISIQSYVNKVIINVGVDIDVIPDLHHLCHLMIKALHAMKSASVERSSRDLEV</sequence>
<evidence type="ECO:0000313" key="3">
    <source>
        <dbReference type="Proteomes" id="UP001642260"/>
    </source>
</evidence>
<feature type="domain" description="O-acyltransferase WSD1 C-terminal" evidence="1">
    <location>
        <begin position="155"/>
        <end position="299"/>
    </location>
</feature>
<dbReference type="PANTHER" id="PTHR31650">
    <property type="entry name" value="O-ACYLTRANSFERASE (WSD1-LIKE) FAMILY PROTEIN"/>
    <property type="match status" value="1"/>
</dbReference>
<dbReference type="AlphaFoldDB" id="A0ABC8LDN5"/>
<dbReference type="Proteomes" id="UP001642260">
    <property type="component" value="Unassembled WGS sequence"/>
</dbReference>
<name>A0ABC8LDN5_ERUVS</name>
<accession>A0ABC8LDN5</accession>
<gene>
    <name evidence="2" type="ORF">ERUC_LOCUS34138</name>
</gene>